<dbReference type="Proteomes" id="UP000694892">
    <property type="component" value="Chromosome 1S"/>
</dbReference>
<protein>
    <submittedName>
        <fullName evidence="1">Uncharacterized protein</fullName>
    </submittedName>
</protein>
<name>A0A974DV41_XENLA</name>
<proteinExistence type="predicted"/>
<dbReference type="AlphaFoldDB" id="A0A974DV41"/>
<evidence type="ECO:0000313" key="1">
    <source>
        <dbReference type="EMBL" id="OCT97392.1"/>
    </source>
</evidence>
<reference evidence="2" key="1">
    <citation type="journal article" date="2016" name="Nature">
        <title>Genome evolution in the allotetraploid frog Xenopus laevis.</title>
        <authorList>
            <person name="Session A.M."/>
            <person name="Uno Y."/>
            <person name="Kwon T."/>
            <person name="Chapman J.A."/>
            <person name="Toyoda A."/>
            <person name="Takahashi S."/>
            <person name="Fukui A."/>
            <person name="Hikosaka A."/>
            <person name="Suzuki A."/>
            <person name="Kondo M."/>
            <person name="van Heeringen S.J."/>
            <person name="Quigley I."/>
            <person name="Heinz S."/>
            <person name="Ogino H."/>
            <person name="Ochi H."/>
            <person name="Hellsten U."/>
            <person name="Lyons J.B."/>
            <person name="Simakov O."/>
            <person name="Putnam N."/>
            <person name="Stites J."/>
            <person name="Kuroki Y."/>
            <person name="Tanaka T."/>
            <person name="Michiue T."/>
            <person name="Watanabe M."/>
            <person name="Bogdanovic O."/>
            <person name="Lister R."/>
            <person name="Georgiou G."/>
            <person name="Paranjpe S.S."/>
            <person name="van Kruijsbergen I."/>
            <person name="Shu S."/>
            <person name="Carlson J."/>
            <person name="Kinoshita T."/>
            <person name="Ohta Y."/>
            <person name="Mawaribuchi S."/>
            <person name="Jenkins J."/>
            <person name="Grimwood J."/>
            <person name="Schmutz J."/>
            <person name="Mitros T."/>
            <person name="Mozaffari S.V."/>
            <person name="Suzuki Y."/>
            <person name="Haramoto Y."/>
            <person name="Yamamoto T.S."/>
            <person name="Takagi C."/>
            <person name="Heald R."/>
            <person name="Miller K."/>
            <person name="Haudenschild C."/>
            <person name="Kitzman J."/>
            <person name="Nakayama T."/>
            <person name="Izutsu Y."/>
            <person name="Robert J."/>
            <person name="Fortriede J."/>
            <person name="Burns K."/>
            <person name="Lotay V."/>
            <person name="Karimi K."/>
            <person name="Yasuoka Y."/>
            <person name="Dichmann D.S."/>
            <person name="Flajnik M.F."/>
            <person name="Houston D.W."/>
            <person name="Shendure J."/>
            <person name="DuPasquier L."/>
            <person name="Vize P.D."/>
            <person name="Zorn A.M."/>
            <person name="Ito M."/>
            <person name="Marcotte E.M."/>
            <person name="Wallingford J.B."/>
            <person name="Ito Y."/>
            <person name="Asashima M."/>
            <person name="Ueno N."/>
            <person name="Matsuda Y."/>
            <person name="Veenstra G.J."/>
            <person name="Fujiyama A."/>
            <person name="Harland R.M."/>
            <person name="Taira M."/>
            <person name="Rokhsar D.S."/>
        </authorList>
    </citation>
    <scope>NUCLEOTIDE SEQUENCE [LARGE SCALE GENOMIC DNA]</scope>
    <source>
        <strain evidence="2">J</strain>
    </source>
</reference>
<sequence>MYILNTLMSLSNKCVHLETNRVDNNRPQIAHTFHSNSNSTHKELCYVNCILHKIPLSSMHFSIYGIKHACTYSLTNSQQ</sequence>
<dbReference type="EMBL" id="CM004467">
    <property type="protein sequence ID" value="OCT97392.1"/>
    <property type="molecule type" value="Genomic_DNA"/>
</dbReference>
<organism evidence="1 2">
    <name type="scientific">Xenopus laevis</name>
    <name type="common">African clawed frog</name>
    <dbReference type="NCBI Taxonomy" id="8355"/>
    <lineage>
        <taxon>Eukaryota</taxon>
        <taxon>Metazoa</taxon>
        <taxon>Chordata</taxon>
        <taxon>Craniata</taxon>
        <taxon>Vertebrata</taxon>
        <taxon>Euteleostomi</taxon>
        <taxon>Amphibia</taxon>
        <taxon>Batrachia</taxon>
        <taxon>Anura</taxon>
        <taxon>Pipoidea</taxon>
        <taxon>Pipidae</taxon>
        <taxon>Xenopodinae</taxon>
        <taxon>Xenopus</taxon>
        <taxon>Xenopus</taxon>
    </lineage>
</organism>
<accession>A0A974DV41</accession>
<evidence type="ECO:0000313" key="2">
    <source>
        <dbReference type="Proteomes" id="UP000694892"/>
    </source>
</evidence>
<gene>
    <name evidence="1" type="ORF">XELAEV_18009614mg</name>
</gene>